<dbReference type="Gene3D" id="3.30.70.80">
    <property type="entry name" value="Peptidase S8 propeptide/proteinase inhibitor I9"/>
    <property type="match status" value="1"/>
</dbReference>
<dbReference type="InterPro" id="IPR045051">
    <property type="entry name" value="SBT"/>
</dbReference>
<feature type="active site" description="Charge relay system" evidence="9 10">
    <location>
        <position position="544"/>
    </location>
</feature>
<dbReference type="EMBL" id="OZ034820">
    <property type="protein sequence ID" value="CAL1401219.1"/>
    <property type="molecule type" value="Genomic_DNA"/>
</dbReference>
<dbReference type="Pfam" id="PF05922">
    <property type="entry name" value="Inhibitor_I9"/>
    <property type="match status" value="1"/>
</dbReference>
<evidence type="ECO:0000256" key="10">
    <source>
        <dbReference type="PROSITE-ProRule" id="PRU01240"/>
    </source>
</evidence>
<dbReference type="GO" id="GO:0009610">
    <property type="term" value="P:response to symbiotic fungus"/>
    <property type="evidence" value="ECO:0007669"/>
    <property type="project" value="UniProtKB-ARBA"/>
</dbReference>
<feature type="active site" description="Charge relay system" evidence="9 10">
    <location>
        <position position="148"/>
    </location>
</feature>
<evidence type="ECO:0000256" key="5">
    <source>
        <dbReference type="ARBA" id="ARBA00022729"/>
    </source>
</evidence>
<keyword evidence="3" id="KW-0964">Secreted</keyword>
<accession>A0AAV2FS83</accession>
<dbReference type="Gene3D" id="3.40.50.200">
    <property type="entry name" value="Peptidase S8/S53 domain"/>
    <property type="match status" value="1"/>
</dbReference>
<dbReference type="Proteomes" id="UP001497516">
    <property type="component" value="Chromosome 7"/>
</dbReference>
<dbReference type="Pfam" id="PF02225">
    <property type="entry name" value="PA"/>
    <property type="match status" value="1"/>
</dbReference>
<evidence type="ECO:0000256" key="7">
    <source>
        <dbReference type="ARBA" id="ARBA00022825"/>
    </source>
</evidence>
<dbReference type="GO" id="GO:0005576">
    <property type="term" value="C:extracellular region"/>
    <property type="evidence" value="ECO:0007669"/>
    <property type="project" value="UniProtKB-SubCell"/>
</dbReference>
<feature type="domain" description="Subtilisin-like protease fibronectin type-III" evidence="15">
    <location>
        <begin position="656"/>
        <end position="752"/>
    </location>
</feature>
<keyword evidence="4 10" id="KW-0645">Protease</keyword>
<reference evidence="16 17" key="1">
    <citation type="submission" date="2024-04" db="EMBL/GenBank/DDBJ databases">
        <authorList>
            <person name="Fracassetti M."/>
        </authorList>
    </citation>
    <scope>NUCLEOTIDE SEQUENCE [LARGE SCALE GENOMIC DNA]</scope>
</reference>
<dbReference type="CDD" id="cd02120">
    <property type="entry name" value="PA_subtilisin_like"/>
    <property type="match status" value="1"/>
</dbReference>
<feature type="domain" description="Inhibitor I9" evidence="14">
    <location>
        <begin position="26"/>
        <end position="116"/>
    </location>
</feature>
<comment type="subcellular location">
    <subcellularLocation>
        <location evidence="1">Secreted</location>
    </subcellularLocation>
</comment>
<feature type="active site" description="Charge relay system" evidence="9 10">
    <location>
        <position position="208"/>
    </location>
</feature>
<gene>
    <name evidence="16" type="ORF">LTRI10_LOCUS41291</name>
</gene>
<feature type="chain" id="PRO_5043875453" evidence="11">
    <location>
        <begin position="19"/>
        <end position="757"/>
    </location>
</feature>
<dbReference type="InterPro" id="IPR034197">
    <property type="entry name" value="Peptidases_S8_3"/>
</dbReference>
<keyword evidence="5 11" id="KW-0732">Signal</keyword>
<evidence type="ECO:0000256" key="1">
    <source>
        <dbReference type="ARBA" id="ARBA00004613"/>
    </source>
</evidence>
<dbReference type="Gene3D" id="3.50.30.30">
    <property type="match status" value="1"/>
</dbReference>
<dbReference type="GO" id="GO:0006508">
    <property type="term" value="P:proteolysis"/>
    <property type="evidence" value="ECO:0007669"/>
    <property type="project" value="UniProtKB-KW"/>
</dbReference>
<sequence>MSLLFLLLLLLKFGFNASQSTTDLETYIVFVSKPQGGTLSTQTPEDLDAWYKSFLPESTISTSSSSTHQPAPRTLVHSYRNIVTGFAARVTPAEARAMESKPGFVSTWPERTLQLHTTHTPDFLDLHHNSGLWPRSNYGQGTIIGVIDTGVSPDHPSFSDEGMPPPPAKWKGRCEFINASSSMSCNNKLIGARNFVPTASQPFDDNGHGTHTSSTAAGASVRGASFYGQVNGTAVGMAPRAHLAVYKVCSATGDCKESDVLAGMDAAVADGVDVLSLSLGYGSLPFHQDSIAVGAFGAIQKGVFVTCSAGNNGPSFSSLSNGAPWILTVGASTVDRSVRATVTLANNKTEIHGESYFQPNNSVFSSSRTLLPLVYPGINGSAASAICRNLSDHEVKGKVVLCDNYDYFDVVEHGQAVKDAGGAAMILVSNPSKEDVPEPEFHVLPASYISFADGELVKSYINSSISSPLSSPPMAKLTFQGTVLGLPYAPQVAVFSSRGPNSASPGILKPDILGPGVLVLAAWPTSKDGNNKTKSTFNVISGTSMSCPHLAGIAALLKSSHPDWSPAVIKSAIMTTADRTSLAGSRITDQHFVEADLFATGSGQVNPNKANDPGLVYDLQPDDYISYLCGLGYNVEAIVQRKVSCEKNYSSTAEAELNYPSFSIALSSDIPQSYTRTVTNVGAAKSGYKCEILGLQGVDVKVTPCEIGFTEVNQKVRFSVMFRRRGKYSRPSDQGYLRWVSSDHNVTSPIAVKFEIQ</sequence>
<evidence type="ECO:0000259" key="15">
    <source>
        <dbReference type="Pfam" id="PF17766"/>
    </source>
</evidence>
<dbReference type="InterPro" id="IPR041469">
    <property type="entry name" value="Subtilisin-like_FN3"/>
</dbReference>
<protein>
    <submittedName>
        <fullName evidence="16">Uncharacterized protein</fullName>
    </submittedName>
</protein>
<dbReference type="InterPro" id="IPR010259">
    <property type="entry name" value="S8pro/Inhibitor_I9"/>
</dbReference>
<dbReference type="PRINTS" id="PR00723">
    <property type="entry name" value="SUBTILISIN"/>
</dbReference>
<keyword evidence="17" id="KW-1185">Reference proteome</keyword>
<evidence type="ECO:0000256" key="2">
    <source>
        <dbReference type="ARBA" id="ARBA00011073"/>
    </source>
</evidence>
<evidence type="ECO:0000256" key="9">
    <source>
        <dbReference type="PIRSR" id="PIRSR615500-1"/>
    </source>
</evidence>
<name>A0AAV2FS83_9ROSI</name>
<dbReference type="PROSITE" id="PS00136">
    <property type="entry name" value="SUBTILASE_ASP"/>
    <property type="match status" value="1"/>
</dbReference>
<dbReference type="GO" id="GO:0009609">
    <property type="term" value="P:response to symbiotic bacterium"/>
    <property type="evidence" value="ECO:0007669"/>
    <property type="project" value="UniProtKB-ARBA"/>
</dbReference>
<evidence type="ECO:0000256" key="3">
    <source>
        <dbReference type="ARBA" id="ARBA00022525"/>
    </source>
</evidence>
<dbReference type="SUPFAM" id="SSF52743">
    <property type="entry name" value="Subtilisin-like"/>
    <property type="match status" value="1"/>
</dbReference>
<feature type="signal peptide" evidence="11">
    <location>
        <begin position="1"/>
        <end position="18"/>
    </location>
</feature>
<evidence type="ECO:0000256" key="8">
    <source>
        <dbReference type="ARBA" id="ARBA00023180"/>
    </source>
</evidence>
<dbReference type="AlphaFoldDB" id="A0AAV2FS83"/>
<evidence type="ECO:0000259" key="13">
    <source>
        <dbReference type="Pfam" id="PF02225"/>
    </source>
</evidence>
<keyword evidence="6 10" id="KW-0378">Hydrolase</keyword>
<evidence type="ECO:0000313" key="16">
    <source>
        <dbReference type="EMBL" id="CAL1401219.1"/>
    </source>
</evidence>
<dbReference type="InterPro" id="IPR037045">
    <property type="entry name" value="S8pro/Inhibitor_I9_sf"/>
</dbReference>
<evidence type="ECO:0000313" key="17">
    <source>
        <dbReference type="Proteomes" id="UP001497516"/>
    </source>
</evidence>
<dbReference type="InterPro" id="IPR000209">
    <property type="entry name" value="Peptidase_S8/S53_dom"/>
</dbReference>
<evidence type="ECO:0000259" key="14">
    <source>
        <dbReference type="Pfam" id="PF05922"/>
    </source>
</evidence>
<evidence type="ECO:0000256" key="4">
    <source>
        <dbReference type="ARBA" id="ARBA00022670"/>
    </source>
</evidence>
<dbReference type="InterPro" id="IPR015500">
    <property type="entry name" value="Peptidase_S8_subtilisin-rel"/>
</dbReference>
<dbReference type="Pfam" id="PF17766">
    <property type="entry name" value="fn3_6"/>
    <property type="match status" value="1"/>
</dbReference>
<dbReference type="InterPro" id="IPR036852">
    <property type="entry name" value="Peptidase_S8/S53_dom_sf"/>
</dbReference>
<organism evidence="16 17">
    <name type="scientific">Linum trigynum</name>
    <dbReference type="NCBI Taxonomy" id="586398"/>
    <lineage>
        <taxon>Eukaryota</taxon>
        <taxon>Viridiplantae</taxon>
        <taxon>Streptophyta</taxon>
        <taxon>Embryophyta</taxon>
        <taxon>Tracheophyta</taxon>
        <taxon>Spermatophyta</taxon>
        <taxon>Magnoliopsida</taxon>
        <taxon>eudicotyledons</taxon>
        <taxon>Gunneridae</taxon>
        <taxon>Pentapetalae</taxon>
        <taxon>rosids</taxon>
        <taxon>fabids</taxon>
        <taxon>Malpighiales</taxon>
        <taxon>Linaceae</taxon>
        <taxon>Linum</taxon>
    </lineage>
</organism>
<evidence type="ECO:0000259" key="12">
    <source>
        <dbReference type="Pfam" id="PF00082"/>
    </source>
</evidence>
<dbReference type="PROSITE" id="PS51892">
    <property type="entry name" value="SUBTILASE"/>
    <property type="match status" value="1"/>
</dbReference>
<proteinExistence type="inferred from homology"/>
<dbReference type="Gene3D" id="2.60.40.2310">
    <property type="match status" value="1"/>
</dbReference>
<feature type="domain" description="Peptidase S8/S53" evidence="12">
    <location>
        <begin position="139"/>
        <end position="580"/>
    </location>
</feature>
<dbReference type="FunFam" id="3.40.50.200:FF:000006">
    <property type="entry name" value="Subtilisin-like protease SBT1.5"/>
    <property type="match status" value="1"/>
</dbReference>
<dbReference type="InterPro" id="IPR003137">
    <property type="entry name" value="PA_domain"/>
</dbReference>
<dbReference type="GO" id="GO:0004252">
    <property type="term" value="F:serine-type endopeptidase activity"/>
    <property type="evidence" value="ECO:0007669"/>
    <property type="project" value="UniProtKB-UniRule"/>
</dbReference>
<feature type="domain" description="PA" evidence="13">
    <location>
        <begin position="372"/>
        <end position="455"/>
    </location>
</feature>
<keyword evidence="7 10" id="KW-0720">Serine protease</keyword>
<dbReference type="InterPro" id="IPR023827">
    <property type="entry name" value="Peptidase_S8_Asp-AS"/>
</dbReference>
<keyword evidence="8" id="KW-0325">Glycoprotein</keyword>
<evidence type="ECO:0000256" key="11">
    <source>
        <dbReference type="SAM" id="SignalP"/>
    </source>
</evidence>
<dbReference type="Pfam" id="PF00082">
    <property type="entry name" value="Peptidase_S8"/>
    <property type="match status" value="1"/>
</dbReference>
<dbReference type="CDD" id="cd04852">
    <property type="entry name" value="Peptidases_S8_3"/>
    <property type="match status" value="1"/>
</dbReference>
<evidence type="ECO:0000256" key="6">
    <source>
        <dbReference type="ARBA" id="ARBA00022801"/>
    </source>
</evidence>
<comment type="similarity">
    <text evidence="2 10">Belongs to the peptidase S8 family.</text>
</comment>
<dbReference type="PANTHER" id="PTHR10795">
    <property type="entry name" value="PROPROTEIN CONVERTASE SUBTILISIN/KEXIN"/>
    <property type="match status" value="1"/>
</dbReference>